<dbReference type="PROSITE" id="PS50097">
    <property type="entry name" value="BTB"/>
    <property type="match status" value="1"/>
</dbReference>
<sequence length="274" mass="31783">LRVGIQNEMESSLSILLSGARLDEVKRDEEAKRRREEEQLRAPLRLCSWPDELEGNCILSVEGTEVHVNKTYLSMHSPIFHRMFYGDYFERANDRYEVNEVNADAFIDMLRVILPTRKPIDEKNVESLLVIADRFMMDHLRKDCITFLCSDSEAAKAISCVVLIVLAFRYDVQELKARVSARLFTTDSIISLRDRYHCGGLWYRSMIGSPYRIRRPLALCSHCPRFDELNTEARAWLFNLIISRPSSQSMKRVLCNDRCRQFDCSGRCTVCGHS</sequence>
<evidence type="ECO:0000313" key="3">
    <source>
        <dbReference type="Proteomes" id="UP001432027"/>
    </source>
</evidence>
<evidence type="ECO:0000313" key="2">
    <source>
        <dbReference type="EMBL" id="GMS85658.1"/>
    </source>
</evidence>
<feature type="domain" description="BTB" evidence="1">
    <location>
        <begin position="55"/>
        <end position="122"/>
    </location>
</feature>
<name>A0AAV5SU89_9BILA</name>
<dbReference type="InterPro" id="IPR011333">
    <property type="entry name" value="SKP1/BTB/POZ_sf"/>
</dbReference>
<protein>
    <recommendedName>
        <fullName evidence="1">BTB domain-containing protein</fullName>
    </recommendedName>
</protein>
<keyword evidence="3" id="KW-1185">Reference proteome</keyword>
<proteinExistence type="predicted"/>
<dbReference type="EMBL" id="BTSX01000002">
    <property type="protein sequence ID" value="GMS85658.1"/>
    <property type="molecule type" value="Genomic_DNA"/>
</dbReference>
<reference evidence="2" key="1">
    <citation type="submission" date="2023-10" db="EMBL/GenBank/DDBJ databases">
        <title>Genome assembly of Pristionchus species.</title>
        <authorList>
            <person name="Yoshida K."/>
            <person name="Sommer R.J."/>
        </authorList>
    </citation>
    <scope>NUCLEOTIDE SEQUENCE</scope>
    <source>
        <strain evidence="2">RS0144</strain>
    </source>
</reference>
<dbReference type="InterPro" id="IPR000210">
    <property type="entry name" value="BTB/POZ_dom"/>
</dbReference>
<dbReference type="Proteomes" id="UP001432027">
    <property type="component" value="Unassembled WGS sequence"/>
</dbReference>
<dbReference type="PANTHER" id="PTHR22744:SF14">
    <property type="entry name" value="BTB DOMAIN-CONTAINING PROTEIN-RELATED"/>
    <property type="match status" value="1"/>
</dbReference>
<dbReference type="Gene3D" id="3.30.710.10">
    <property type="entry name" value="Potassium Channel Kv1.1, Chain A"/>
    <property type="match status" value="1"/>
</dbReference>
<dbReference type="AlphaFoldDB" id="A0AAV5SU89"/>
<dbReference type="SUPFAM" id="SSF54695">
    <property type="entry name" value="POZ domain"/>
    <property type="match status" value="1"/>
</dbReference>
<dbReference type="SMART" id="SM00225">
    <property type="entry name" value="BTB"/>
    <property type="match status" value="1"/>
</dbReference>
<dbReference type="Pfam" id="PF00651">
    <property type="entry name" value="BTB"/>
    <property type="match status" value="1"/>
</dbReference>
<evidence type="ECO:0000259" key="1">
    <source>
        <dbReference type="PROSITE" id="PS50097"/>
    </source>
</evidence>
<comment type="caution">
    <text evidence="2">The sequence shown here is derived from an EMBL/GenBank/DDBJ whole genome shotgun (WGS) entry which is preliminary data.</text>
</comment>
<feature type="non-terminal residue" evidence="2">
    <location>
        <position position="1"/>
    </location>
</feature>
<dbReference type="PANTHER" id="PTHR22744">
    <property type="entry name" value="HELIX LOOP HELIX PROTEIN 21-RELATED"/>
    <property type="match status" value="1"/>
</dbReference>
<organism evidence="2 3">
    <name type="scientific">Pristionchus entomophagus</name>
    <dbReference type="NCBI Taxonomy" id="358040"/>
    <lineage>
        <taxon>Eukaryota</taxon>
        <taxon>Metazoa</taxon>
        <taxon>Ecdysozoa</taxon>
        <taxon>Nematoda</taxon>
        <taxon>Chromadorea</taxon>
        <taxon>Rhabditida</taxon>
        <taxon>Rhabditina</taxon>
        <taxon>Diplogasteromorpha</taxon>
        <taxon>Diplogasteroidea</taxon>
        <taxon>Neodiplogasteridae</taxon>
        <taxon>Pristionchus</taxon>
    </lineage>
</organism>
<accession>A0AAV5SU89</accession>
<gene>
    <name evidence="2" type="ORF">PENTCL1PPCAC_7833</name>
</gene>